<dbReference type="AlphaFoldDB" id="A0AAN9AWL1"/>
<dbReference type="EMBL" id="JBAMIC010000018">
    <property type="protein sequence ID" value="KAK7094631.1"/>
    <property type="molecule type" value="Genomic_DNA"/>
</dbReference>
<dbReference type="SMART" id="SM00042">
    <property type="entry name" value="CUB"/>
    <property type="match status" value="3"/>
</dbReference>
<keyword evidence="2" id="KW-1015">Disulfide bond</keyword>
<proteinExistence type="predicted"/>
<evidence type="ECO:0000256" key="5">
    <source>
        <dbReference type="SAM" id="Phobius"/>
    </source>
</evidence>
<dbReference type="InterPro" id="IPR035914">
    <property type="entry name" value="Sperma_CUB_dom_sf"/>
</dbReference>
<feature type="compositionally biased region" description="Basic and acidic residues" evidence="4">
    <location>
        <begin position="599"/>
        <end position="608"/>
    </location>
</feature>
<dbReference type="PANTHER" id="PTHR24251">
    <property type="entry name" value="OVOCHYMASE-RELATED"/>
    <property type="match status" value="1"/>
</dbReference>
<keyword evidence="5" id="KW-0472">Membrane</keyword>
<reference evidence="7 8" key="1">
    <citation type="submission" date="2024-02" db="EMBL/GenBank/DDBJ databases">
        <title>Chromosome-scale genome assembly of the rough periwinkle Littorina saxatilis.</title>
        <authorList>
            <person name="De Jode A."/>
            <person name="Faria R."/>
            <person name="Formenti G."/>
            <person name="Sims Y."/>
            <person name="Smith T.P."/>
            <person name="Tracey A."/>
            <person name="Wood J.M.D."/>
            <person name="Zagrodzka Z.B."/>
            <person name="Johannesson K."/>
            <person name="Butlin R.K."/>
            <person name="Leder E.H."/>
        </authorList>
    </citation>
    <scope>NUCLEOTIDE SEQUENCE [LARGE SCALE GENOMIC DNA]</scope>
    <source>
        <strain evidence="7">Snail1</strain>
        <tissue evidence="7">Muscle</tissue>
    </source>
</reference>
<feature type="region of interest" description="Disordered" evidence="4">
    <location>
        <begin position="589"/>
        <end position="615"/>
    </location>
</feature>
<gene>
    <name evidence="7" type="ORF">V1264_006162</name>
</gene>
<dbReference type="SUPFAM" id="SSF49854">
    <property type="entry name" value="Spermadhesin, CUB domain"/>
    <property type="match status" value="4"/>
</dbReference>
<dbReference type="FunFam" id="2.60.120.290:FF:000005">
    <property type="entry name" value="Procollagen C-endopeptidase enhancer 1"/>
    <property type="match status" value="1"/>
</dbReference>
<name>A0AAN9AWL1_9CAEN</name>
<organism evidence="7 8">
    <name type="scientific">Littorina saxatilis</name>
    <dbReference type="NCBI Taxonomy" id="31220"/>
    <lineage>
        <taxon>Eukaryota</taxon>
        <taxon>Metazoa</taxon>
        <taxon>Spiralia</taxon>
        <taxon>Lophotrochozoa</taxon>
        <taxon>Mollusca</taxon>
        <taxon>Gastropoda</taxon>
        <taxon>Caenogastropoda</taxon>
        <taxon>Littorinimorpha</taxon>
        <taxon>Littorinoidea</taxon>
        <taxon>Littorinidae</taxon>
        <taxon>Littorina</taxon>
    </lineage>
</organism>
<feature type="transmembrane region" description="Helical" evidence="5">
    <location>
        <begin position="440"/>
        <end position="465"/>
    </location>
</feature>
<protein>
    <recommendedName>
        <fullName evidence="6">CUB domain-containing protein</fullName>
    </recommendedName>
</protein>
<dbReference type="Gene3D" id="2.60.120.290">
    <property type="entry name" value="Spermadhesin, CUB domain"/>
    <property type="match status" value="4"/>
</dbReference>
<evidence type="ECO:0000256" key="1">
    <source>
        <dbReference type="ARBA" id="ARBA00022737"/>
    </source>
</evidence>
<accession>A0AAN9AWL1</accession>
<evidence type="ECO:0000313" key="7">
    <source>
        <dbReference type="EMBL" id="KAK7094631.1"/>
    </source>
</evidence>
<feature type="domain" description="CUB" evidence="6">
    <location>
        <begin position="1"/>
        <end position="70"/>
    </location>
</feature>
<evidence type="ECO:0000313" key="8">
    <source>
        <dbReference type="Proteomes" id="UP001374579"/>
    </source>
</evidence>
<evidence type="ECO:0000256" key="3">
    <source>
        <dbReference type="PROSITE-ProRule" id="PRU00059"/>
    </source>
</evidence>
<dbReference type="InterPro" id="IPR000859">
    <property type="entry name" value="CUB_dom"/>
</dbReference>
<dbReference type="PROSITE" id="PS01180">
    <property type="entry name" value="CUB"/>
    <property type="match status" value="4"/>
</dbReference>
<keyword evidence="5" id="KW-1133">Transmembrane helix</keyword>
<dbReference type="Proteomes" id="UP001374579">
    <property type="component" value="Unassembled WGS sequence"/>
</dbReference>
<feature type="domain" description="CUB" evidence="6">
    <location>
        <begin position="302"/>
        <end position="417"/>
    </location>
</feature>
<sequence>MFSLEDRVSTGCYDFMEIFDGNSSTSPSFGRFCGTAKPADKRTTHHEMLIRFHSGQSAVSSGFSASYLSACDRNFTALTSNLRSPNLPSGYMNNQDCSFLITVPPDYSISLTFQHFNLQPNSPSGCLDYVEMFDGGSSGAPSLGRLCGPKEPTEDKRTTQNEMLVHFHTDSPLALSGFDASYHSDCDRVFTTLTGSFHSPGFPSTYSNNQDCDFLISVPRGYRIALTFLNFGLEAGSSLSGCHDFVEVLDGSSKREPSLGRHCGTQAPSDDIQTTQHEMLVRFHTDSTDISDGFNASYISDCHMTFTAPSGSFYYPDYPPNYGNDQDCDYLISVAPGHQITVKFHHIGQEPSGTIDDDCSSHVEIFDGNSTMAPSLGHYCGTGQPEVNHTTGNQMLVRFHSDGSVPSPRFYSTYSSVNASLTSPPDSSANSASDVSQNAVIVGGSVGGFALVLAVALIILIVLFVKRTDRKEAEPLALSEIHGRPTSNAYLSDTKRETEQEEEDIYENTAVEINDENPEGVYSEPAPSCPPQTKTTGQRRLRDNRSGAAQISKPAQEDVLPYQPAVQEPQFPCEGDYEGLCRTQADADVNDYVMPPQPDSREPAKYPEEDLYMNM</sequence>
<dbReference type="CDD" id="cd00041">
    <property type="entry name" value="CUB"/>
    <property type="match status" value="4"/>
</dbReference>
<comment type="caution">
    <text evidence="3">Lacks conserved residue(s) required for the propagation of feature annotation.</text>
</comment>
<keyword evidence="5" id="KW-0812">Transmembrane</keyword>
<feature type="domain" description="CUB" evidence="6">
    <location>
        <begin position="186"/>
        <end position="301"/>
    </location>
</feature>
<keyword evidence="1" id="KW-0677">Repeat</keyword>
<comment type="caution">
    <text evidence="7">The sequence shown here is derived from an EMBL/GenBank/DDBJ whole genome shotgun (WGS) entry which is preliminary data.</text>
</comment>
<dbReference type="FunFam" id="2.60.120.290:FF:000013">
    <property type="entry name" value="Membrane frizzled-related protein"/>
    <property type="match status" value="2"/>
</dbReference>
<keyword evidence="8" id="KW-1185">Reference proteome</keyword>
<evidence type="ECO:0000256" key="4">
    <source>
        <dbReference type="SAM" id="MobiDB-lite"/>
    </source>
</evidence>
<evidence type="ECO:0000256" key="2">
    <source>
        <dbReference type="ARBA" id="ARBA00023157"/>
    </source>
</evidence>
<dbReference type="Pfam" id="PF00431">
    <property type="entry name" value="CUB"/>
    <property type="match status" value="4"/>
</dbReference>
<feature type="domain" description="CUB" evidence="6">
    <location>
        <begin position="71"/>
        <end position="185"/>
    </location>
</feature>
<feature type="region of interest" description="Disordered" evidence="4">
    <location>
        <begin position="513"/>
        <end position="558"/>
    </location>
</feature>
<evidence type="ECO:0000259" key="6">
    <source>
        <dbReference type="PROSITE" id="PS01180"/>
    </source>
</evidence>